<proteinExistence type="predicted"/>
<dbReference type="AlphaFoldDB" id="A0A0V1HKG1"/>
<dbReference type="EMBL" id="JYDP01000055">
    <property type="protein sequence ID" value="KRZ10929.1"/>
    <property type="molecule type" value="Genomic_DNA"/>
</dbReference>
<dbReference type="Proteomes" id="UP000055024">
    <property type="component" value="Unassembled WGS sequence"/>
</dbReference>
<name>A0A0V1HKG1_9BILA</name>
<gene>
    <name evidence="1" type="ORF">T11_5510</name>
</gene>
<evidence type="ECO:0000313" key="2">
    <source>
        <dbReference type="Proteomes" id="UP000055024"/>
    </source>
</evidence>
<reference evidence="1 2" key="1">
    <citation type="submission" date="2015-01" db="EMBL/GenBank/DDBJ databases">
        <title>Evolution of Trichinella species and genotypes.</title>
        <authorList>
            <person name="Korhonen P.K."/>
            <person name="Edoardo P."/>
            <person name="Giuseppe L.R."/>
            <person name="Gasser R.B."/>
        </authorList>
    </citation>
    <scope>NUCLEOTIDE SEQUENCE [LARGE SCALE GENOMIC DNA]</scope>
    <source>
        <strain evidence="1">ISS1029</strain>
    </source>
</reference>
<evidence type="ECO:0000313" key="1">
    <source>
        <dbReference type="EMBL" id="KRZ10929.1"/>
    </source>
</evidence>
<accession>A0A0V1HKG1</accession>
<organism evidence="1 2">
    <name type="scientific">Trichinella zimbabwensis</name>
    <dbReference type="NCBI Taxonomy" id="268475"/>
    <lineage>
        <taxon>Eukaryota</taxon>
        <taxon>Metazoa</taxon>
        <taxon>Ecdysozoa</taxon>
        <taxon>Nematoda</taxon>
        <taxon>Enoplea</taxon>
        <taxon>Dorylaimia</taxon>
        <taxon>Trichinellida</taxon>
        <taxon>Trichinellidae</taxon>
        <taxon>Trichinella</taxon>
    </lineage>
</organism>
<keyword evidence="2" id="KW-1185">Reference proteome</keyword>
<comment type="caution">
    <text evidence="1">The sequence shown here is derived from an EMBL/GenBank/DDBJ whole genome shotgun (WGS) entry which is preliminary data.</text>
</comment>
<sequence length="59" mass="6553">MICSDLKFIIVTGCNIRGINGQIDFVAATIINTLTELNPKIKAYSTEHVFFGSIQLYCI</sequence>
<protein>
    <submittedName>
        <fullName evidence="1">Uncharacterized protein</fullName>
    </submittedName>
</protein>